<dbReference type="Pfam" id="PF01209">
    <property type="entry name" value="Ubie_methyltran"/>
    <property type="match status" value="1"/>
</dbReference>
<dbReference type="NCBIfam" id="TIGR01934">
    <property type="entry name" value="MenG_MenH_UbiE"/>
    <property type="match status" value="1"/>
</dbReference>
<organism evidence="7 8">
    <name type="scientific">Aplysia californica</name>
    <name type="common">California sea hare</name>
    <dbReference type="NCBI Taxonomy" id="6500"/>
    <lineage>
        <taxon>Eukaryota</taxon>
        <taxon>Metazoa</taxon>
        <taxon>Spiralia</taxon>
        <taxon>Lophotrochozoa</taxon>
        <taxon>Mollusca</taxon>
        <taxon>Gastropoda</taxon>
        <taxon>Heterobranchia</taxon>
        <taxon>Euthyneura</taxon>
        <taxon>Tectipleura</taxon>
        <taxon>Aplysiida</taxon>
        <taxon>Aplysioidea</taxon>
        <taxon>Aplysiidae</taxon>
        <taxon>Aplysia</taxon>
    </lineage>
</organism>
<feature type="binding site" evidence="5">
    <location>
        <begin position="222"/>
        <end position="223"/>
    </location>
    <ligand>
        <name>S-adenosyl-L-methionine</name>
        <dbReference type="ChEBI" id="CHEBI:59789"/>
    </ligand>
</feature>
<dbReference type="EC" id="2.1.1.201" evidence="5"/>
<dbReference type="RefSeq" id="XP_005093926.2">
    <property type="nucleotide sequence ID" value="XM_005093869.3"/>
</dbReference>
<keyword evidence="5" id="KW-0472">Membrane</keyword>
<comment type="function">
    <text evidence="5">Methyltransferase required for the conversion of 2-polyprenyl-6-methoxy-1,4-benzoquinol (DDMQH2) to 2-polyprenyl-3-methyl-6-methoxy-1,4-benzoquinol (DMQH2).</text>
</comment>
<dbReference type="HAMAP" id="MF_01813">
    <property type="entry name" value="MenG_UbiE_methyltr"/>
    <property type="match status" value="1"/>
</dbReference>
<evidence type="ECO:0000256" key="3">
    <source>
        <dbReference type="ARBA" id="ARBA00022691"/>
    </source>
</evidence>
<gene>
    <name evidence="8" type="primary">LOC101857010</name>
</gene>
<comment type="caution">
    <text evidence="5">Lacks conserved residue(s) required for the propagation of feature annotation.</text>
</comment>
<dbReference type="PROSITE" id="PS51608">
    <property type="entry name" value="SAM_MT_UBIE"/>
    <property type="match status" value="1"/>
</dbReference>
<dbReference type="GO" id="GO:0008168">
    <property type="term" value="F:methyltransferase activity"/>
    <property type="evidence" value="ECO:0007669"/>
    <property type="project" value="UniProtKB-KW"/>
</dbReference>
<keyword evidence="1 5" id="KW-0489">Methyltransferase</keyword>
<keyword evidence="7" id="KW-1185">Reference proteome</keyword>
<dbReference type="InterPro" id="IPR023576">
    <property type="entry name" value="UbiE/COQ5_MeTrFase_CS"/>
</dbReference>
<dbReference type="PROSITE" id="PS01184">
    <property type="entry name" value="UBIE_2"/>
    <property type="match status" value="1"/>
</dbReference>
<dbReference type="SUPFAM" id="SSF53335">
    <property type="entry name" value="S-adenosyl-L-methionine-dependent methyltransferases"/>
    <property type="match status" value="1"/>
</dbReference>
<evidence type="ECO:0000256" key="2">
    <source>
        <dbReference type="ARBA" id="ARBA00022679"/>
    </source>
</evidence>
<evidence type="ECO:0000313" key="7">
    <source>
        <dbReference type="Proteomes" id="UP000694888"/>
    </source>
</evidence>
<dbReference type="Proteomes" id="UP000694888">
    <property type="component" value="Unplaced"/>
</dbReference>
<evidence type="ECO:0000313" key="8">
    <source>
        <dbReference type="RefSeq" id="XP_005093926.2"/>
    </source>
</evidence>
<keyword evidence="5" id="KW-0496">Mitochondrion</keyword>
<proteinExistence type="inferred from homology"/>
<evidence type="ECO:0000256" key="4">
    <source>
        <dbReference type="ARBA" id="ARBA00046387"/>
    </source>
</evidence>
<dbReference type="GO" id="GO:0032259">
    <property type="term" value="P:methylation"/>
    <property type="evidence" value="ECO:0007669"/>
    <property type="project" value="UniProtKB-KW"/>
</dbReference>
<evidence type="ECO:0000256" key="5">
    <source>
        <dbReference type="HAMAP-Rule" id="MF_03191"/>
    </source>
</evidence>
<dbReference type="PROSITE" id="PS01183">
    <property type="entry name" value="UBIE_1"/>
    <property type="match status" value="1"/>
</dbReference>
<keyword evidence="5" id="KW-0999">Mitochondrion inner membrane</keyword>
<comment type="similarity">
    <text evidence="5">Belongs to the class I-like SAM-binding methyltransferase superfamily. MenG/UbiE family.</text>
</comment>
<keyword evidence="5" id="KW-0831">Ubiquinone biosynthesis</keyword>
<dbReference type="PANTHER" id="PTHR43591:SF24">
    <property type="entry name" value="2-METHOXY-6-POLYPRENYL-1,4-BENZOQUINOL METHYLASE, MITOCHONDRIAL"/>
    <property type="match status" value="1"/>
</dbReference>
<dbReference type="Gene3D" id="3.40.50.150">
    <property type="entry name" value="Vaccinia Virus protein VP39"/>
    <property type="match status" value="1"/>
</dbReference>
<feature type="binding site" evidence="5">
    <location>
        <position position="112"/>
    </location>
    <ligand>
        <name>S-adenosyl-L-methionine</name>
        <dbReference type="ChEBI" id="CHEBI:59789"/>
    </ligand>
</feature>
<keyword evidence="2 5" id="KW-0808">Transferase</keyword>
<keyword evidence="3 5" id="KW-0949">S-adenosyl-L-methionine</keyword>
<dbReference type="CDD" id="cd02440">
    <property type="entry name" value="AdoMet_MTases"/>
    <property type="match status" value="1"/>
</dbReference>
<dbReference type="GeneID" id="101857010"/>
<feature type="binding site" evidence="5">
    <location>
        <position position="194"/>
    </location>
    <ligand>
        <name>S-adenosyl-L-methionine</name>
        <dbReference type="ChEBI" id="CHEBI:59789"/>
    </ligand>
</feature>
<feature type="region of interest" description="Disordered" evidence="6">
    <location>
        <begin position="150"/>
        <end position="193"/>
    </location>
</feature>
<protein>
    <recommendedName>
        <fullName evidence="5">2-methoxy-6-polyprenyl-1,4-benzoquinol methylase, mitochondrial</fullName>
        <ecNumber evidence="5">2.1.1.201</ecNumber>
    </recommendedName>
    <alternativeName>
        <fullName evidence="5">Ubiquinone biosynthesis methyltransferase COQ5</fullName>
    </alternativeName>
</protein>
<comment type="catalytic activity">
    <reaction evidence="5">
        <text>a 2-methoxy-6-(all-trans-polyprenyl)benzene-1,4-diol + S-adenosyl-L-methionine = a 5-methoxy-2-methyl-3-(all-trans-polyprenyl)benzene-1,4-diol + S-adenosyl-L-homocysteine + H(+)</text>
        <dbReference type="Rhea" id="RHEA:28286"/>
        <dbReference type="Rhea" id="RHEA-COMP:10858"/>
        <dbReference type="Rhea" id="RHEA-COMP:10859"/>
        <dbReference type="ChEBI" id="CHEBI:15378"/>
        <dbReference type="ChEBI" id="CHEBI:57856"/>
        <dbReference type="ChEBI" id="CHEBI:59789"/>
        <dbReference type="ChEBI" id="CHEBI:84166"/>
        <dbReference type="ChEBI" id="CHEBI:84167"/>
        <dbReference type="EC" id="2.1.1.201"/>
    </reaction>
</comment>
<dbReference type="InterPro" id="IPR004033">
    <property type="entry name" value="UbiE/COQ5_MeTrFase"/>
</dbReference>
<evidence type="ECO:0000256" key="6">
    <source>
        <dbReference type="SAM" id="MobiDB-lite"/>
    </source>
</evidence>
<feature type="compositionally biased region" description="Polar residues" evidence="6">
    <location>
        <begin position="183"/>
        <end position="193"/>
    </location>
</feature>
<comment type="subunit">
    <text evidence="4">Component of a multi-subunit COQ enzyme complex, composed of at least COQ3, COQ4, COQ5, COQ6, COQ7 and COQ9. Interacts with PYURF; the interaction is direct, stabilizes COQ5 protein and associates PYURF with COQ enzyme complex.</text>
</comment>
<sequence>MAAPLMRQLFLRRRSRQSQSYAVRFFAVRGSGAHGESETDQDRQTETHFGFQSVPEEEKEQKVHEVFSNVAKTYDLMNDVMSGGLHRVWKDVFMDRFSPAPGTKLLDVAGGTGDIAQRFLKYVRSPTHIDLDSDLSADIELPRDITAQVYMDPAEDTTDWSSSSSSDEEERRKNSSSRYIQRPDQNGSHVTVSDINQDMLDVGREKLLQLGYNAGISWFQGNAESLPFSDGEFDAYTIAFGIRNCTHVQQVINEAYRVLKPGGRFMCLEFSEVPNPLLRSVYDSYSFQVIPVMGQVIASDWKSYQYLVESIRRFPNQKDFANMIKAAGFRMVRYENLTFGVVAIHSGFKI</sequence>
<dbReference type="PANTHER" id="PTHR43591">
    <property type="entry name" value="METHYLTRANSFERASE"/>
    <property type="match status" value="1"/>
</dbReference>
<comment type="pathway">
    <text evidence="5">Cofactor biosynthesis; ubiquinone biosynthesis.</text>
</comment>
<dbReference type="InterPro" id="IPR029063">
    <property type="entry name" value="SAM-dependent_MTases_sf"/>
</dbReference>
<comment type="subcellular location">
    <subcellularLocation>
        <location evidence="5">Mitochondrion inner membrane</location>
        <topology evidence="5">Peripheral membrane protein</topology>
        <orientation evidence="5">Matrix side</orientation>
    </subcellularLocation>
</comment>
<evidence type="ECO:0000256" key="1">
    <source>
        <dbReference type="ARBA" id="ARBA00022603"/>
    </source>
</evidence>
<reference evidence="8" key="1">
    <citation type="submission" date="2025-08" db="UniProtKB">
        <authorList>
            <consortium name="RefSeq"/>
        </authorList>
    </citation>
    <scope>IDENTIFICATION</scope>
</reference>
<name>A0ABM0JHR3_APLCA</name>
<accession>A0ABM0JHR3</accession>